<evidence type="ECO:0008006" key="4">
    <source>
        <dbReference type="Google" id="ProtNLM"/>
    </source>
</evidence>
<reference evidence="2" key="1">
    <citation type="submission" date="2021-04" db="EMBL/GenBank/DDBJ databases">
        <title>Genome based classification of Actinospica acidithermotolerans sp. nov., an actinobacterium isolated from an Indonesian hot spring.</title>
        <authorList>
            <person name="Kusuma A.B."/>
            <person name="Putra K.E."/>
            <person name="Nafisah S."/>
            <person name="Loh J."/>
            <person name="Nouioui I."/>
            <person name="Goodfellow M."/>
        </authorList>
    </citation>
    <scope>NUCLEOTIDE SEQUENCE</scope>
    <source>
        <strain evidence="2">CSCA 57</strain>
    </source>
</reference>
<accession>A0A941ETV9</accession>
<organism evidence="2 3">
    <name type="scientific">Actinospica durhamensis</name>
    <dbReference type="NCBI Taxonomy" id="1508375"/>
    <lineage>
        <taxon>Bacteria</taxon>
        <taxon>Bacillati</taxon>
        <taxon>Actinomycetota</taxon>
        <taxon>Actinomycetes</taxon>
        <taxon>Catenulisporales</taxon>
        <taxon>Actinospicaceae</taxon>
        <taxon>Actinospica</taxon>
    </lineage>
</organism>
<dbReference type="Proteomes" id="UP000675781">
    <property type="component" value="Unassembled WGS sequence"/>
</dbReference>
<dbReference type="EMBL" id="JAGSOG010000188">
    <property type="protein sequence ID" value="MBR7837211.1"/>
    <property type="molecule type" value="Genomic_DNA"/>
</dbReference>
<name>A0A941ETV9_9ACTN</name>
<evidence type="ECO:0000313" key="3">
    <source>
        <dbReference type="Proteomes" id="UP000675781"/>
    </source>
</evidence>
<protein>
    <recommendedName>
        <fullName evidence="4">Secreted protein</fullName>
    </recommendedName>
</protein>
<evidence type="ECO:0000313" key="2">
    <source>
        <dbReference type="EMBL" id="MBR7837211.1"/>
    </source>
</evidence>
<keyword evidence="3" id="KW-1185">Reference proteome</keyword>
<evidence type="ECO:0000256" key="1">
    <source>
        <dbReference type="SAM" id="MobiDB-lite"/>
    </source>
</evidence>
<feature type="region of interest" description="Disordered" evidence="1">
    <location>
        <begin position="174"/>
        <end position="198"/>
    </location>
</feature>
<dbReference type="AlphaFoldDB" id="A0A941ETV9"/>
<sequence length="198" mass="21837">MAILITIIVIVVLAAAAVTAWWSGKRRLRAAFGPELDTVAQDYGSTRQVDRELRRRKKEHDALQLTPISAEDQAYYATTWEHLQGEFLDDPSLSLNSAERLVATVLKARGYPGEDEQEQLALLSVEHAGALADYRAAQQTNRRAVEDPTSIPTEELRQAILSYYTLFNELIADPGAQPDAPAEGAVSSRTSNSQEATR</sequence>
<dbReference type="RefSeq" id="WP_212531679.1">
    <property type="nucleotide sequence ID" value="NZ_JAGSOG010000188.1"/>
</dbReference>
<gene>
    <name evidence="2" type="ORF">KDL01_28295</name>
</gene>
<feature type="compositionally biased region" description="Polar residues" evidence="1">
    <location>
        <begin position="187"/>
        <end position="198"/>
    </location>
</feature>
<proteinExistence type="predicted"/>
<comment type="caution">
    <text evidence="2">The sequence shown here is derived from an EMBL/GenBank/DDBJ whole genome shotgun (WGS) entry which is preliminary data.</text>
</comment>